<organism evidence="2 3">
    <name type="scientific">Ataeniobius toweri</name>
    <dbReference type="NCBI Taxonomy" id="208326"/>
    <lineage>
        <taxon>Eukaryota</taxon>
        <taxon>Metazoa</taxon>
        <taxon>Chordata</taxon>
        <taxon>Craniata</taxon>
        <taxon>Vertebrata</taxon>
        <taxon>Euteleostomi</taxon>
        <taxon>Actinopterygii</taxon>
        <taxon>Neopterygii</taxon>
        <taxon>Teleostei</taxon>
        <taxon>Neoteleostei</taxon>
        <taxon>Acanthomorphata</taxon>
        <taxon>Ovalentaria</taxon>
        <taxon>Atherinomorphae</taxon>
        <taxon>Cyprinodontiformes</taxon>
        <taxon>Goodeidae</taxon>
        <taxon>Ataeniobius</taxon>
    </lineage>
</organism>
<evidence type="ECO:0000256" key="1">
    <source>
        <dbReference type="SAM" id="Phobius"/>
    </source>
</evidence>
<dbReference type="Proteomes" id="UP001345963">
    <property type="component" value="Unassembled WGS sequence"/>
</dbReference>
<comment type="caution">
    <text evidence="2">The sequence shown here is derived from an EMBL/GenBank/DDBJ whole genome shotgun (WGS) entry which is preliminary data.</text>
</comment>
<keyword evidence="1" id="KW-0812">Transmembrane</keyword>
<keyword evidence="1" id="KW-0472">Membrane</keyword>
<sequence length="178" mass="19699">MVLLGFLCSGGPLDVYGSDLLRICSRSSGAGLCLLTLAPGTLPCSSLRGLRYYRRWFSWGSCALGGLLDGSDVLRICPRSRGAEFSAQQSSAYMLVWLLNSAYRAVGLGLPTYHCLISTRQSLIFRYLLSDSECKMLSREGETTFPGLDAVSQKLPLILFTLVSWHCLLHCLHIFYFI</sequence>
<proteinExistence type="predicted"/>
<evidence type="ECO:0000313" key="3">
    <source>
        <dbReference type="Proteomes" id="UP001345963"/>
    </source>
</evidence>
<reference evidence="2 3" key="1">
    <citation type="submission" date="2021-07" db="EMBL/GenBank/DDBJ databases">
        <authorList>
            <person name="Palmer J.M."/>
        </authorList>
    </citation>
    <scope>NUCLEOTIDE SEQUENCE [LARGE SCALE GENOMIC DNA]</scope>
    <source>
        <strain evidence="2 3">AT_MEX2019</strain>
        <tissue evidence="2">Muscle</tissue>
    </source>
</reference>
<accession>A0ABU7CAG1</accession>
<gene>
    <name evidence="2" type="ORF">ATANTOWER_012046</name>
</gene>
<name>A0ABU7CAG1_9TELE</name>
<protein>
    <submittedName>
        <fullName evidence="2">Uncharacterized protein</fullName>
    </submittedName>
</protein>
<keyword evidence="3" id="KW-1185">Reference proteome</keyword>
<keyword evidence="1" id="KW-1133">Transmembrane helix</keyword>
<feature type="transmembrane region" description="Helical" evidence="1">
    <location>
        <begin position="155"/>
        <end position="177"/>
    </location>
</feature>
<evidence type="ECO:0000313" key="2">
    <source>
        <dbReference type="EMBL" id="MED6258760.1"/>
    </source>
</evidence>
<dbReference type="EMBL" id="JAHUTI010081260">
    <property type="protein sequence ID" value="MED6258760.1"/>
    <property type="molecule type" value="Genomic_DNA"/>
</dbReference>